<feature type="region of interest" description="Disordered" evidence="7">
    <location>
        <begin position="82"/>
        <end position="109"/>
    </location>
</feature>
<evidence type="ECO:0000256" key="4">
    <source>
        <dbReference type="ARBA" id="ARBA00023125"/>
    </source>
</evidence>
<dbReference type="InterPro" id="IPR001138">
    <property type="entry name" value="Zn2Cys6_DnaBD"/>
</dbReference>
<dbReference type="PROSITE" id="PS50048">
    <property type="entry name" value="ZN2_CY6_FUNGAL_2"/>
    <property type="match status" value="1"/>
</dbReference>
<sequence>MAPCTDNTIARQATGTCSKSNFPGLLMSSFALPERPRSRRAKYPKVRTGCISCKKRHVKCDEAKPACNRCLKWSGVCSGYAPPPAKTSPVPKPEPKPKKGSPRPIMMRTESSPLLSVPAVDDRFSSCSPSPSTPPTPTLNGYGYNAIGSIVDQYDPIQAEASILDAAFWTDTVPRLVRDNLAVRYANMAVHILILSKQPELIVSDGSSDGQDHYSQALGYYGLAIRQMRDAHEAGGNLRAAILCSMFFVIFEAINGDKDAAEAHLQCGQRMLDNLFSLLPQSAIMGSSAGSLRKEIRNLLQYISLQVRIGGVNCWKGEMDAFYTNYLEDYLVPEQDDAMLALCDPDLFLPEMYFQDDLM</sequence>
<keyword evidence="5" id="KW-0804">Transcription</keyword>
<dbReference type="InterPro" id="IPR052360">
    <property type="entry name" value="Transcr_Regulatory_Proteins"/>
</dbReference>
<dbReference type="PANTHER" id="PTHR36206">
    <property type="entry name" value="ASPERCRYPTIN BIOSYNTHESIS CLUSTER-SPECIFIC TRANSCRIPTION REGULATOR ATNN-RELATED"/>
    <property type="match status" value="1"/>
</dbReference>
<dbReference type="SMART" id="SM00066">
    <property type="entry name" value="GAL4"/>
    <property type="match status" value="1"/>
</dbReference>
<protein>
    <recommendedName>
        <fullName evidence="8">Zn(2)-C6 fungal-type domain-containing protein</fullName>
    </recommendedName>
</protein>
<evidence type="ECO:0000256" key="6">
    <source>
        <dbReference type="ARBA" id="ARBA00023242"/>
    </source>
</evidence>
<keyword evidence="1" id="KW-0479">Metal-binding</keyword>
<dbReference type="GO" id="GO:0003677">
    <property type="term" value="F:DNA binding"/>
    <property type="evidence" value="ECO:0007669"/>
    <property type="project" value="UniProtKB-KW"/>
</dbReference>
<dbReference type="Gene3D" id="4.10.240.10">
    <property type="entry name" value="Zn(2)-C6 fungal-type DNA-binding domain"/>
    <property type="match status" value="1"/>
</dbReference>
<dbReference type="Proteomes" id="UP000039046">
    <property type="component" value="Unassembled WGS sequence"/>
</dbReference>
<keyword evidence="2" id="KW-0862">Zinc</keyword>
<dbReference type="GO" id="GO:0008270">
    <property type="term" value="F:zinc ion binding"/>
    <property type="evidence" value="ECO:0007669"/>
    <property type="project" value="InterPro"/>
</dbReference>
<evidence type="ECO:0000259" key="8">
    <source>
        <dbReference type="PROSITE" id="PS50048"/>
    </source>
</evidence>
<feature type="compositionally biased region" description="Pro residues" evidence="7">
    <location>
        <begin position="82"/>
        <end position="92"/>
    </location>
</feature>
<dbReference type="STRING" id="1531966.A0A0A1TMM6"/>
<gene>
    <name evidence="9" type="ORF">VHEMI07968</name>
</gene>
<dbReference type="InterPro" id="IPR036864">
    <property type="entry name" value="Zn2-C6_fun-type_DNA-bd_sf"/>
</dbReference>
<keyword evidence="10" id="KW-1185">Reference proteome</keyword>
<dbReference type="SUPFAM" id="SSF57701">
    <property type="entry name" value="Zn2/Cys6 DNA-binding domain"/>
    <property type="match status" value="1"/>
</dbReference>
<keyword evidence="3" id="KW-0805">Transcription regulation</keyword>
<feature type="domain" description="Zn(2)-C6 fungal-type" evidence="8">
    <location>
        <begin position="49"/>
        <end position="78"/>
    </location>
</feature>
<dbReference type="HOGENOM" id="CLU_067369_0_0_1"/>
<evidence type="ECO:0000256" key="1">
    <source>
        <dbReference type="ARBA" id="ARBA00022723"/>
    </source>
</evidence>
<dbReference type="Pfam" id="PF00172">
    <property type="entry name" value="Zn_clus"/>
    <property type="match status" value="1"/>
</dbReference>
<dbReference type="EMBL" id="CDHN01000004">
    <property type="protein sequence ID" value="CEJ92308.1"/>
    <property type="molecule type" value="Genomic_DNA"/>
</dbReference>
<evidence type="ECO:0000256" key="3">
    <source>
        <dbReference type="ARBA" id="ARBA00023015"/>
    </source>
</evidence>
<reference evidence="9 10" key="1">
    <citation type="journal article" date="2015" name="Genome Announc.">
        <title>Draft Genome Sequence and Gene Annotation of the Entomopathogenic Fungus Verticillium hemipterigenum.</title>
        <authorList>
            <person name="Horn F."/>
            <person name="Habel A."/>
            <person name="Scharf D.H."/>
            <person name="Dworschak J."/>
            <person name="Brakhage A.A."/>
            <person name="Guthke R."/>
            <person name="Hertweck C."/>
            <person name="Linde J."/>
        </authorList>
    </citation>
    <scope>NUCLEOTIDE SEQUENCE [LARGE SCALE GENOMIC DNA]</scope>
</reference>
<keyword evidence="4" id="KW-0238">DNA-binding</keyword>
<evidence type="ECO:0000313" key="9">
    <source>
        <dbReference type="EMBL" id="CEJ92308.1"/>
    </source>
</evidence>
<keyword evidence="6" id="KW-0539">Nucleus</keyword>
<dbReference type="PANTHER" id="PTHR36206:SF12">
    <property type="entry name" value="ASPERCRYPTIN BIOSYNTHESIS CLUSTER-SPECIFIC TRANSCRIPTION REGULATOR ATNN-RELATED"/>
    <property type="match status" value="1"/>
</dbReference>
<dbReference type="GO" id="GO:0000981">
    <property type="term" value="F:DNA-binding transcription factor activity, RNA polymerase II-specific"/>
    <property type="evidence" value="ECO:0007669"/>
    <property type="project" value="InterPro"/>
</dbReference>
<name>A0A0A1TMM6_9HYPO</name>
<organism evidence="9 10">
    <name type="scientific">[Torrubiella] hemipterigena</name>
    <dbReference type="NCBI Taxonomy" id="1531966"/>
    <lineage>
        <taxon>Eukaryota</taxon>
        <taxon>Fungi</taxon>
        <taxon>Dikarya</taxon>
        <taxon>Ascomycota</taxon>
        <taxon>Pezizomycotina</taxon>
        <taxon>Sordariomycetes</taxon>
        <taxon>Hypocreomycetidae</taxon>
        <taxon>Hypocreales</taxon>
        <taxon>Clavicipitaceae</taxon>
        <taxon>Clavicipitaceae incertae sedis</taxon>
        <taxon>'Torrubiella' clade</taxon>
    </lineage>
</organism>
<evidence type="ECO:0000256" key="2">
    <source>
        <dbReference type="ARBA" id="ARBA00022833"/>
    </source>
</evidence>
<evidence type="ECO:0000313" key="10">
    <source>
        <dbReference type="Proteomes" id="UP000039046"/>
    </source>
</evidence>
<proteinExistence type="predicted"/>
<evidence type="ECO:0000256" key="7">
    <source>
        <dbReference type="SAM" id="MobiDB-lite"/>
    </source>
</evidence>
<evidence type="ECO:0000256" key="5">
    <source>
        <dbReference type="ARBA" id="ARBA00023163"/>
    </source>
</evidence>
<dbReference type="OrthoDB" id="2593732at2759"/>
<dbReference type="AlphaFoldDB" id="A0A0A1TMM6"/>
<accession>A0A0A1TMM6</accession>
<dbReference type="CDD" id="cd00067">
    <property type="entry name" value="GAL4"/>
    <property type="match status" value="1"/>
</dbReference>